<dbReference type="PANTHER" id="PTHR15191">
    <property type="entry name" value="PROTEIN CBG20567"/>
    <property type="match status" value="1"/>
</dbReference>
<dbReference type="GO" id="GO:0006606">
    <property type="term" value="P:protein import into nucleus"/>
    <property type="evidence" value="ECO:0007669"/>
    <property type="project" value="TreeGrafter"/>
</dbReference>
<dbReference type="GO" id="GO:0005737">
    <property type="term" value="C:cytoplasm"/>
    <property type="evidence" value="ECO:0007669"/>
    <property type="project" value="TreeGrafter"/>
</dbReference>
<organism evidence="4">
    <name type="scientific">Arion vulgaris</name>
    <dbReference type="NCBI Taxonomy" id="1028688"/>
    <lineage>
        <taxon>Eukaryota</taxon>
        <taxon>Metazoa</taxon>
        <taxon>Spiralia</taxon>
        <taxon>Lophotrochozoa</taxon>
        <taxon>Mollusca</taxon>
        <taxon>Gastropoda</taxon>
        <taxon>Heterobranchia</taxon>
        <taxon>Euthyneura</taxon>
        <taxon>Panpulmonata</taxon>
        <taxon>Eupulmonata</taxon>
        <taxon>Stylommatophora</taxon>
        <taxon>Helicina</taxon>
        <taxon>Arionoidea</taxon>
        <taxon>Arionidae</taxon>
        <taxon>Arion</taxon>
    </lineage>
</organism>
<keyword evidence="2" id="KW-0812">Transmembrane</keyword>
<gene>
    <name evidence="4" type="primary">ORF133818</name>
</gene>
<evidence type="ECO:0000256" key="1">
    <source>
        <dbReference type="SAM" id="MobiDB-lite"/>
    </source>
</evidence>
<evidence type="ECO:0000313" key="4">
    <source>
        <dbReference type="EMBL" id="CEK82838.1"/>
    </source>
</evidence>
<proteinExistence type="predicted"/>
<dbReference type="PANTHER" id="PTHR15191:SF3">
    <property type="entry name" value="PITUITARY TUMOR-TRANSFORMING GENE PROTEIN-BINDING FACTOR"/>
    <property type="match status" value="1"/>
</dbReference>
<feature type="region of interest" description="Disordered" evidence="1">
    <location>
        <begin position="23"/>
        <end position="53"/>
    </location>
</feature>
<dbReference type="InterPro" id="IPR052304">
    <property type="entry name" value="PTTG1IP"/>
</dbReference>
<keyword evidence="2" id="KW-0472">Membrane</keyword>
<feature type="region of interest" description="Disordered" evidence="1">
    <location>
        <begin position="161"/>
        <end position="208"/>
    </location>
</feature>
<feature type="chain" id="PRO_5002124336" description="PSI domain-containing protein" evidence="3">
    <location>
        <begin position="20"/>
        <end position="208"/>
    </location>
</feature>
<feature type="compositionally biased region" description="Basic and acidic residues" evidence="1">
    <location>
        <begin position="161"/>
        <end position="201"/>
    </location>
</feature>
<dbReference type="EMBL" id="HACG01035973">
    <property type="protein sequence ID" value="CEK82838.1"/>
    <property type="molecule type" value="Transcribed_RNA"/>
</dbReference>
<protein>
    <recommendedName>
        <fullName evidence="5">PSI domain-containing protein</fullName>
    </recommendedName>
</protein>
<accession>A0A0B7APQ8</accession>
<dbReference type="GO" id="GO:0005634">
    <property type="term" value="C:nucleus"/>
    <property type="evidence" value="ECO:0007669"/>
    <property type="project" value="TreeGrafter"/>
</dbReference>
<evidence type="ECO:0008006" key="5">
    <source>
        <dbReference type="Google" id="ProtNLM"/>
    </source>
</evidence>
<sequence>MDTIVFISILGMLIIPVLPSTTETTSNTQTTVTPSNKNSSEGTTSPSIPSTTSELTKATTTLTPEQECATLSASCDTCLKNDKCLYCNTNNTCMLYPHGKILPSSSDCALDEARWLVCWLNFEAMIISVGVIGGVIILTITFCCIYCCCCRNGGRKQQEREDRKLDTQKMERRTKQDERRTERKGRMDDIRKKYGLMKDDAPYQQFDS</sequence>
<name>A0A0B7APQ8_9EUPU</name>
<keyword evidence="3" id="KW-0732">Signal</keyword>
<keyword evidence="2" id="KW-1133">Transmembrane helix</keyword>
<feature type="transmembrane region" description="Helical" evidence="2">
    <location>
        <begin position="124"/>
        <end position="149"/>
    </location>
</feature>
<feature type="signal peptide" evidence="3">
    <location>
        <begin position="1"/>
        <end position="19"/>
    </location>
</feature>
<reference evidence="4" key="1">
    <citation type="submission" date="2014-12" db="EMBL/GenBank/DDBJ databases">
        <title>Insight into the proteome of Arion vulgaris.</title>
        <authorList>
            <person name="Aradska J."/>
            <person name="Bulat T."/>
            <person name="Smidak R."/>
            <person name="Sarate P."/>
            <person name="Gangsoo J."/>
            <person name="Sialana F."/>
            <person name="Bilban M."/>
            <person name="Lubec G."/>
        </authorList>
    </citation>
    <scope>NUCLEOTIDE SEQUENCE</scope>
    <source>
        <tissue evidence="4">Skin</tissue>
    </source>
</reference>
<evidence type="ECO:0000256" key="2">
    <source>
        <dbReference type="SAM" id="Phobius"/>
    </source>
</evidence>
<dbReference type="AlphaFoldDB" id="A0A0B7APQ8"/>
<evidence type="ECO:0000256" key="3">
    <source>
        <dbReference type="SAM" id="SignalP"/>
    </source>
</evidence>